<name>A0A1G8P1Z7_9BACI</name>
<dbReference type="PANTHER" id="PTHR43685:SF2">
    <property type="entry name" value="GLYCOSYLTRANSFERASE 2-LIKE DOMAIN-CONTAINING PROTEIN"/>
    <property type="match status" value="1"/>
</dbReference>
<dbReference type="Proteomes" id="UP000198853">
    <property type="component" value="Unassembled WGS sequence"/>
</dbReference>
<dbReference type="AlphaFoldDB" id="A0A1G8P1Z7"/>
<dbReference type="CDD" id="cd00761">
    <property type="entry name" value="Glyco_tranf_GTA_type"/>
    <property type="match status" value="1"/>
</dbReference>
<dbReference type="PROSITE" id="PS51257">
    <property type="entry name" value="PROKAR_LIPOPROTEIN"/>
    <property type="match status" value="1"/>
</dbReference>
<proteinExistence type="predicted"/>
<gene>
    <name evidence="2" type="ORF">SAMN04488123_107155</name>
</gene>
<dbReference type="GO" id="GO:0016740">
    <property type="term" value="F:transferase activity"/>
    <property type="evidence" value="ECO:0007669"/>
    <property type="project" value="UniProtKB-KW"/>
</dbReference>
<dbReference type="RefSeq" id="WP_245723130.1">
    <property type="nucleotide sequence ID" value="NZ_FNEN01000007.1"/>
</dbReference>
<accession>A0A1G8P1Z7</accession>
<evidence type="ECO:0000259" key="1">
    <source>
        <dbReference type="Pfam" id="PF00535"/>
    </source>
</evidence>
<evidence type="ECO:0000313" key="2">
    <source>
        <dbReference type="EMBL" id="SDI86561.1"/>
    </source>
</evidence>
<dbReference type="InterPro" id="IPR029044">
    <property type="entry name" value="Nucleotide-diphossugar_trans"/>
</dbReference>
<organism evidence="2 3">
    <name type="scientific">Natribacillus halophilus</name>
    <dbReference type="NCBI Taxonomy" id="549003"/>
    <lineage>
        <taxon>Bacteria</taxon>
        <taxon>Bacillati</taxon>
        <taxon>Bacillota</taxon>
        <taxon>Bacilli</taxon>
        <taxon>Bacillales</taxon>
        <taxon>Bacillaceae</taxon>
        <taxon>Natribacillus</taxon>
    </lineage>
</organism>
<protein>
    <submittedName>
        <fullName evidence="2">Glycosyl transferase family 2</fullName>
    </submittedName>
</protein>
<dbReference type="PANTHER" id="PTHR43685">
    <property type="entry name" value="GLYCOSYLTRANSFERASE"/>
    <property type="match status" value="1"/>
</dbReference>
<dbReference type="Gene3D" id="3.90.550.10">
    <property type="entry name" value="Spore Coat Polysaccharide Biosynthesis Protein SpsA, Chain A"/>
    <property type="match status" value="1"/>
</dbReference>
<feature type="domain" description="Glycosyltransferase 2-like" evidence="1">
    <location>
        <begin position="25"/>
        <end position="134"/>
    </location>
</feature>
<dbReference type="SUPFAM" id="SSF53448">
    <property type="entry name" value="Nucleotide-diphospho-sugar transferases"/>
    <property type="match status" value="1"/>
</dbReference>
<keyword evidence="2" id="KW-0808">Transferase</keyword>
<dbReference type="EMBL" id="FNEN01000007">
    <property type="protein sequence ID" value="SDI86561.1"/>
    <property type="molecule type" value="Genomic_DNA"/>
</dbReference>
<reference evidence="2 3" key="1">
    <citation type="submission" date="2016-10" db="EMBL/GenBank/DDBJ databases">
        <authorList>
            <person name="de Groot N.N."/>
        </authorList>
    </citation>
    <scope>NUCLEOTIDE SEQUENCE [LARGE SCALE GENOMIC DNA]</scope>
    <source>
        <strain evidence="2 3">DSM 21771</strain>
    </source>
</reference>
<evidence type="ECO:0000313" key="3">
    <source>
        <dbReference type="Proteomes" id="UP000198853"/>
    </source>
</evidence>
<keyword evidence="3" id="KW-1185">Reference proteome</keyword>
<dbReference type="InterPro" id="IPR050834">
    <property type="entry name" value="Glycosyltransf_2"/>
</dbReference>
<dbReference type="Pfam" id="PF00535">
    <property type="entry name" value="Glycos_transf_2"/>
    <property type="match status" value="1"/>
</dbReference>
<dbReference type="InterPro" id="IPR001173">
    <property type="entry name" value="Glyco_trans_2-like"/>
</dbReference>
<sequence>MKPPCLKTASQNNAPLAALPSPTVSVMTSCYNMASYVGAAVASCVFQHTSPEQILIIDDGSEDDAWQHIKKWQDQPHVEIFHKENEGKARALNDLLPHVSSDFVMEVDADDWLDPDALSTIKRKLNHLPEDVSLLYGNFRKWKQLADGDVLYKSIAKGKPVQTQRDLLSYRFPLGPRVYRTSSLRQAGGFPIVPFENGRLYEDVSVLLTLIKNTRFSYQNFTVYNVREHEASITRKNRNKWPAFKNQLFSD</sequence>